<dbReference type="SUPFAM" id="SSF144083">
    <property type="entry name" value="Magnesium transport protein CorA, transmembrane region"/>
    <property type="match status" value="1"/>
</dbReference>
<dbReference type="InterPro" id="IPR050829">
    <property type="entry name" value="CorA_MIT"/>
</dbReference>
<dbReference type="Gene3D" id="1.25.40.20">
    <property type="entry name" value="Ankyrin repeat-containing domain"/>
    <property type="match status" value="1"/>
</dbReference>
<evidence type="ECO:0000256" key="3">
    <source>
        <dbReference type="ARBA" id="ARBA00022989"/>
    </source>
</evidence>
<feature type="transmembrane region" description="Helical" evidence="7">
    <location>
        <begin position="793"/>
        <end position="815"/>
    </location>
</feature>
<keyword evidence="2 7" id="KW-0812">Transmembrane</keyword>
<dbReference type="GO" id="GO:0046873">
    <property type="term" value="F:metal ion transmembrane transporter activity"/>
    <property type="evidence" value="ECO:0007669"/>
    <property type="project" value="InterPro"/>
</dbReference>
<dbReference type="PANTHER" id="PTHR47685">
    <property type="entry name" value="MAGNESIUM TRANSPORT PROTEIN CORA"/>
    <property type="match status" value="1"/>
</dbReference>
<dbReference type="GO" id="GO:0016020">
    <property type="term" value="C:membrane"/>
    <property type="evidence" value="ECO:0007669"/>
    <property type="project" value="UniProtKB-SubCell"/>
</dbReference>
<keyword evidence="4 7" id="KW-0472">Membrane</keyword>
<accession>A0A6A6BZA4</accession>
<sequence length="949" mass="106796">MYGAEMFEPKLLRAVEANSIPDVQDIIQQAKARGQCTESFLSIGLVRACDKNLVDAARFLLSQGANPDYTSGNKPPSLLRAAEYGLKGIAETLIDHDANLEARDKKGRTPLMTAAWRGHMNIVQVLLTRGANIDTVDLRRRNVLHNIAADKGDQKNHAKAGMLRRPVFELLYARDPLDQTKHSISTLPKNIKATNFRWIHLPANNIAWCDALLTKRFIEEGGTDIDGYKALATSFNHQHRGQQHHSRFMRPMCQAVQRATADFEDSGSDAPVVLVTEPAALETVKEAIVEASAGAKDERVEGTGRLERQKSPPSVAGGPELPKAVRQRAKGGKQQGGGVPEASEPTGSATKPAKPTIQRKETSSTVAASESSTSSRSNKANSTSAKGPKSQRKATSRKDSTKSSNGITTDRSRSSNIFLFLPYLHFETERRRREMQNVLENPDCLLNLDLSTRADEVLFRAHLAKTNSFLHVRRTLDQFFYHNIDTTSRDCDQVVFRFQQKHHKDPEYEPKVFMVDQLWMWILGKDLVVTSFPQRWRQPRNDPLNVLEGIIEDINSKTREPVQNVYELATTIAGRCFGTFDRHRKGDDDFQFLDMFEASIGAAMDGEATLFQEFSQASRQASEWLQSHQRGNRLSRNLEAEEKARHHAAKHHAQDVDDEEGDNEPQFVDKLLDVGSETDLLAEIKDIRDELDIIRMVLGHQEHLLPELREAIKSVYRLERSHFHLRKIDKVFEEQEKTISNPLKDINRMDQQAQRIYESIRDLLDLKQKHANAFEARFARDQAAGTQRQGQTVMVFTIVTVIFLPLSFIAAIFAINIEEFPHNAQTGNQQMSITYVSRYVFGVGLAISIPCIALALTVDEVGYAVAEVKRKVRVRLAEWKRRRKHVPEEQSGNIIGEERTAPAAVVRPKPDFTSAAQVGLRERGRCSGSFRFLDSGYDSLSLEQPISTT</sequence>
<dbReference type="SMART" id="SM00248">
    <property type="entry name" value="ANK"/>
    <property type="match status" value="3"/>
</dbReference>
<evidence type="ECO:0000313" key="9">
    <source>
        <dbReference type="Proteomes" id="UP000799537"/>
    </source>
</evidence>
<feature type="compositionally biased region" description="Low complexity" evidence="6">
    <location>
        <begin position="363"/>
        <end position="385"/>
    </location>
</feature>
<dbReference type="EMBL" id="ML993629">
    <property type="protein sequence ID" value="KAF2160134.1"/>
    <property type="molecule type" value="Genomic_DNA"/>
</dbReference>
<proteinExistence type="predicted"/>
<evidence type="ECO:0000256" key="4">
    <source>
        <dbReference type="ARBA" id="ARBA00023136"/>
    </source>
</evidence>
<feature type="region of interest" description="Disordered" evidence="6">
    <location>
        <begin position="295"/>
        <end position="409"/>
    </location>
</feature>
<dbReference type="PROSITE" id="PS50088">
    <property type="entry name" value="ANK_REPEAT"/>
    <property type="match status" value="1"/>
</dbReference>
<comment type="subcellular location">
    <subcellularLocation>
        <location evidence="1">Membrane</location>
        <topology evidence="1">Multi-pass membrane protein</topology>
    </subcellularLocation>
</comment>
<protein>
    <submittedName>
        <fullName evidence="8">Uncharacterized protein</fullName>
    </submittedName>
</protein>
<dbReference type="OrthoDB" id="341259at2759"/>
<name>A0A6A6BZA4_ZASCE</name>
<keyword evidence="3 7" id="KW-1133">Transmembrane helix</keyword>
<organism evidence="8 9">
    <name type="scientific">Zasmidium cellare ATCC 36951</name>
    <dbReference type="NCBI Taxonomy" id="1080233"/>
    <lineage>
        <taxon>Eukaryota</taxon>
        <taxon>Fungi</taxon>
        <taxon>Dikarya</taxon>
        <taxon>Ascomycota</taxon>
        <taxon>Pezizomycotina</taxon>
        <taxon>Dothideomycetes</taxon>
        <taxon>Dothideomycetidae</taxon>
        <taxon>Mycosphaerellales</taxon>
        <taxon>Mycosphaerellaceae</taxon>
        <taxon>Zasmidium</taxon>
    </lineage>
</organism>
<dbReference type="InterPro" id="IPR045863">
    <property type="entry name" value="CorA_TM1_TM2"/>
</dbReference>
<dbReference type="Pfam" id="PF01544">
    <property type="entry name" value="CorA"/>
    <property type="match status" value="1"/>
</dbReference>
<evidence type="ECO:0000313" key="8">
    <source>
        <dbReference type="EMBL" id="KAF2160134.1"/>
    </source>
</evidence>
<keyword evidence="9" id="KW-1185">Reference proteome</keyword>
<dbReference type="GeneID" id="54572109"/>
<dbReference type="InterPro" id="IPR002523">
    <property type="entry name" value="MgTranspt_CorA/ZnTranspt_ZntB"/>
</dbReference>
<evidence type="ECO:0000256" key="7">
    <source>
        <dbReference type="SAM" id="Phobius"/>
    </source>
</evidence>
<feature type="compositionally biased region" description="Basic and acidic residues" evidence="6">
    <location>
        <begin position="295"/>
        <end position="310"/>
    </location>
</feature>
<dbReference type="Proteomes" id="UP000799537">
    <property type="component" value="Unassembled WGS sequence"/>
</dbReference>
<dbReference type="InterPro" id="IPR036770">
    <property type="entry name" value="Ankyrin_rpt-contain_sf"/>
</dbReference>
<evidence type="ECO:0000256" key="5">
    <source>
        <dbReference type="PROSITE-ProRule" id="PRU00023"/>
    </source>
</evidence>
<feature type="repeat" description="ANK" evidence="5">
    <location>
        <begin position="106"/>
        <end position="138"/>
    </location>
</feature>
<dbReference type="PROSITE" id="PS50297">
    <property type="entry name" value="ANK_REP_REGION"/>
    <property type="match status" value="1"/>
</dbReference>
<dbReference type="AlphaFoldDB" id="A0A6A6BZA4"/>
<evidence type="ECO:0000256" key="1">
    <source>
        <dbReference type="ARBA" id="ARBA00004141"/>
    </source>
</evidence>
<dbReference type="PANTHER" id="PTHR47685:SF1">
    <property type="entry name" value="MAGNESIUM TRANSPORT PROTEIN CORA"/>
    <property type="match status" value="1"/>
</dbReference>
<feature type="region of interest" description="Disordered" evidence="6">
    <location>
        <begin position="641"/>
        <end position="664"/>
    </location>
</feature>
<dbReference type="InterPro" id="IPR002110">
    <property type="entry name" value="Ankyrin_rpt"/>
</dbReference>
<keyword evidence="5" id="KW-0040">ANK repeat</keyword>
<dbReference type="Gene3D" id="1.20.58.340">
    <property type="entry name" value="Magnesium transport protein CorA, transmembrane region"/>
    <property type="match status" value="1"/>
</dbReference>
<dbReference type="RefSeq" id="XP_033661023.1">
    <property type="nucleotide sequence ID" value="XM_033818837.1"/>
</dbReference>
<evidence type="ECO:0000256" key="2">
    <source>
        <dbReference type="ARBA" id="ARBA00022692"/>
    </source>
</evidence>
<dbReference type="Pfam" id="PF12796">
    <property type="entry name" value="Ank_2"/>
    <property type="match status" value="1"/>
</dbReference>
<evidence type="ECO:0000256" key="6">
    <source>
        <dbReference type="SAM" id="MobiDB-lite"/>
    </source>
</evidence>
<feature type="transmembrane region" description="Helical" evidence="7">
    <location>
        <begin position="836"/>
        <end position="856"/>
    </location>
</feature>
<dbReference type="SUPFAM" id="SSF48403">
    <property type="entry name" value="Ankyrin repeat"/>
    <property type="match status" value="1"/>
</dbReference>
<reference evidence="8" key="1">
    <citation type="journal article" date="2020" name="Stud. Mycol.">
        <title>101 Dothideomycetes genomes: a test case for predicting lifestyles and emergence of pathogens.</title>
        <authorList>
            <person name="Haridas S."/>
            <person name="Albert R."/>
            <person name="Binder M."/>
            <person name="Bloem J."/>
            <person name="Labutti K."/>
            <person name="Salamov A."/>
            <person name="Andreopoulos B."/>
            <person name="Baker S."/>
            <person name="Barry K."/>
            <person name="Bills G."/>
            <person name="Bluhm B."/>
            <person name="Cannon C."/>
            <person name="Castanera R."/>
            <person name="Culley D."/>
            <person name="Daum C."/>
            <person name="Ezra D."/>
            <person name="Gonzalez J."/>
            <person name="Henrissat B."/>
            <person name="Kuo A."/>
            <person name="Liang C."/>
            <person name="Lipzen A."/>
            <person name="Lutzoni F."/>
            <person name="Magnuson J."/>
            <person name="Mondo S."/>
            <person name="Nolan M."/>
            <person name="Ohm R."/>
            <person name="Pangilinan J."/>
            <person name="Park H.-J."/>
            <person name="Ramirez L."/>
            <person name="Alfaro M."/>
            <person name="Sun H."/>
            <person name="Tritt A."/>
            <person name="Yoshinaga Y."/>
            <person name="Zwiers L.-H."/>
            <person name="Turgeon B."/>
            <person name="Goodwin S."/>
            <person name="Spatafora J."/>
            <person name="Crous P."/>
            <person name="Grigoriev I."/>
        </authorList>
    </citation>
    <scope>NUCLEOTIDE SEQUENCE</scope>
    <source>
        <strain evidence="8">ATCC 36951</strain>
    </source>
</reference>
<gene>
    <name evidence="8" type="ORF">M409DRAFT_70659</name>
</gene>